<name>A0A9P5HDJ9_9HYPO</name>
<feature type="compositionally biased region" description="Polar residues" evidence="1">
    <location>
        <begin position="295"/>
        <end position="312"/>
    </location>
</feature>
<comment type="caution">
    <text evidence="2">The sequence shown here is derived from an EMBL/GenBank/DDBJ whole genome shotgun (WGS) entry which is preliminary data.</text>
</comment>
<dbReference type="EMBL" id="JAANBB010000019">
    <property type="protein sequence ID" value="KAF7555566.1"/>
    <property type="molecule type" value="Genomic_DNA"/>
</dbReference>
<dbReference type="Proteomes" id="UP000722485">
    <property type="component" value="Unassembled WGS sequence"/>
</dbReference>
<protein>
    <submittedName>
        <fullName evidence="2">Uncharacterized protein</fullName>
    </submittedName>
</protein>
<dbReference type="AlphaFoldDB" id="A0A9P5HDJ9"/>
<evidence type="ECO:0000256" key="1">
    <source>
        <dbReference type="SAM" id="MobiDB-lite"/>
    </source>
</evidence>
<evidence type="ECO:0000313" key="2">
    <source>
        <dbReference type="EMBL" id="KAF7555566.1"/>
    </source>
</evidence>
<gene>
    <name evidence="2" type="ORF">G7Z17_g2043</name>
</gene>
<evidence type="ECO:0000313" key="3">
    <source>
        <dbReference type="Proteomes" id="UP000722485"/>
    </source>
</evidence>
<accession>A0A9P5HDJ9</accession>
<reference evidence="2" key="1">
    <citation type="submission" date="2020-03" db="EMBL/GenBank/DDBJ databases">
        <title>Draft Genome Sequence of Cylindrodendrum hubeiense.</title>
        <authorList>
            <person name="Buettner E."/>
            <person name="Kellner H."/>
        </authorList>
    </citation>
    <scope>NUCLEOTIDE SEQUENCE</scope>
    <source>
        <strain evidence="2">IHI 201604</strain>
    </source>
</reference>
<proteinExistence type="predicted"/>
<dbReference type="OrthoDB" id="5076406at2759"/>
<keyword evidence="3" id="KW-1185">Reference proteome</keyword>
<feature type="region of interest" description="Disordered" evidence="1">
    <location>
        <begin position="288"/>
        <end position="361"/>
    </location>
</feature>
<sequence>MCLTVVAHYTKCETRRRAIINPDSGYAIYHPLEPPPPCRHQRPDAAFKYCSSHGTCCTQQKWQFCYSKTITPVCFAWQTLHMILSEPCKGRIIPDIAKSVELSQRGFPFTDKHDRYGRIRHDFFNAAANVARWVDEANLIGNEIHKEPSSQDQHMRLWMRFKEVLRQWEHHYAALKQLTNLWNGCAEDDMIELCPSNLFEFHAFSGFFQNAPAPYFEIVLAPYRWRRVLEQAGIRHIKFKSQIVKYQEQLHDSHESPEDLRSAIEECGAGEPPPVFTKVNWQASATSKAASAISPKTTNPALSSGKTSSATQVIEDKQPVSTTPKPKKKVIPYDSNIFIREKKRKRSENSDSEECSRAFKI</sequence>
<organism evidence="2 3">
    <name type="scientific">Cylindrodendrum hubeiense</name>
    <dbReference type="NCBI Taxonomy" id="595255"/>
    <lineage>
        <taxon>Eukaryota</taxon>
        <taxon>Fungi</taxon>
        <taxon>Dikarya</taxon>
        <taxon>Ascomycota</taxon>
        <taxon>Pezizomycotina</taxon>
        <taxon>Sordariomycetes</taxon>
        <taxon>Hypocreomycetidae</taxon>
        <taxon>Hypocreales</taxon>
        <taxon>Nectriaceae</taxon>
        <taxon>Cylindrodendrum</taxon>
    </lineage>
</organism>